<dbReference type="Gene3D" id="1.20.5.1930">
    <property type="match status" value="1"/>
</dbReference>
<accession>A0AB38G4G5</accession>
<evidence type="ECO:0000256" key="3">
    <source>
        <dbReference type="ARBA" id="ARBA00022679"/>
    </source>
</evidence>
<gene>
    <name evidence="7" type="primary">desK</name>
    <name evidence="7" type="ORF">NCTC8738_00509</name>
</gene>
<evidence type="ECO:0000259" key="6">
    <source>
        <dbReference type="Pfam" id="PF07730"/>
    </source>
</evidence>
<dbReference type="AlphaFoldDB" id="A0AB38G4G5"/>
<dbReference type="PANTHER" id="PTHR24421">
    <property type="entry name" value="NITRATE/NITRITE SENSOR PROTEIN NARX-RELATED"/>
    <property type="match status" value="1"/>
</dbReference>
<proteinExistence type="predicted"/>
<keyword evidence="5" id="KW-0902">Two-component regulatory system</keyword>
<dbReference type="EC" id="2.7.13.3" evidence="2"/>
<dbReference type="InterPro" id="IPR050482">
    <property type="entry name" value="Sensor_HK_TwoCompSys"/>
</dbReference>
<dbReference type="PANTHER" id="PTHR24421:SF63">
    <property type="entry name" value="SENSOR HISTIDINE KINASE DESK"/>
    <property type="match status" value="1"/>
</dbReference>
<dbReference type="GO" id="GO:0046983">
    <property type="term" value="F:protein dimerization activity"/>
    <property type="evidence" value="ECO:0007669"/>
    <property type="project" value="InterPro"/>
</dbReference>
<evidence type="ECO:0000256" key="1">
    <source>
        <dbReference type="ARBA" id="ARBA00000085"/>
    </source>
</evidence>
<dbReference type="InterPro" id="IPR036890">
    <property type="entry name" value="HATPase_C_sf"/>
</dbReference>
<reference evidence="7 8" key="1">
    <citation type="submission" date="2018-06" db="EMBL/GenBank/DDBJ databases">
        <authorList>
            <consortium name="Pathogen Informatics"/>
            <person name="Doyle S."/>
        </authorList>
    </citation>
    <scope>NUCLEOTIDE SEQUENCE [LARGE SCALE GENOMIC DNA]</scope>
    <source>
        <strain evidence="7 8">NCTC8738</strain>
    </source>
</reference>
<evidence type="ECO:0000313" key="7">
    <source>
        <dbReference type="EMBL" id="SQF41739.1"/>
    </source>
</evidence>
<evidence type="ECO:0000313" key="8">
    <source>
        <dbReference type="Proteomes" id="UP000248954"/>
    </source>
</evidence>
<dbReference type="EMBL" id="LS483348">
    <property type="protein sequence ID" value="SQF41739.1"/>
    <property type="molecule type" value="Genomic_DNA"/>
</dbReference>
<evidence type="ECO:0000256" key="2">
    <source>
        <dbReference type="ARBA" id="ARBA00012438"/>
    </source>
</evidence>
<dbReference type="InterPro" id="IPR011712">
    <property type="entry name" value="Sig_transdc_His_kin_sub3_dim/P"/>
</dbReference>
<evidence type="ECO:0000256" key="4">
    <source>
        <dbReference type="ARBA" id="ARBA00022777"/>
    </source>
</evidence>
<dbReference type="Pfam" id="PF07730">
    <property type="entry name" value="HisKA_3"/>
    <property type="match status" value="1"/>
</dbReference>
<keyword evidence="3 7" id="KW-0808">Transferase</keyword>
<keyword evidence="4 7" id="KW-0418">Kinase</keyword>
<dbReference type="Gene3D" id="3.30.565.10">
    <property type="entry name" value="Histidine kinase-like ATPase, C-terminal domain"/>
    <property type="match status" value="1"/>
</dbReference>
<dbReference type="GO" id="GO:0000155">
    <property type="term" value="F:phosphorelay sensor kinase activity"/>
    <property type="evidence" value="ECO:0007669"/>
    <property type="project" value="InterPro"/>
</dbReference>
<feature type="domain" description="Signal transduction histidine kinase subgroup 3 dimerisation and phosphoacceptor" evidence="6">
    <location>
        <begin position="1"/>
        <end position="57"/>
    </location>
</feature>
<protein>
    <recommendedName>
        <fullName evidence="2">histidine kinase</fullName>
        <ecNumber evidence="2">2.7.13.3</ecNumber>
    </recommendedName>
</protein>
<sequence>MHDTLGYVFAAMTLKTELALKQLEKGKYDPVRKELEELNQTSRSSMHDVRNIINNLKFRNLKEEIEQLEQFFAMTDIDYHLQNELNLSAMSPVMQSTLCMILRELSNNVIKHS</sequence>
<evidence type="ECO:0000256" key="5">
    <source>
        <dbReference type="ARBA" id="ARBA00023012"/>
    </source>
</evidence>
<name>A0AB38G4G5_9STRE</name>
<dbReference type="Proteomes" id="UP000248954">
    <property type="component" value="Chromosome 1"/>
</dbReference>
<dbReference type="GO" id="GO:0016020">
    <property type="term" value="C:membrane"/>
    <property type="evidence" value="ECO:0007669"/>
    <property type="project" value="InterPro"/>
</dbReference>
<organism evidence="7 8">
    <name type="scientific">Streptococcus lutetiensis</name>
    <dbReference type="NCBI Taxonomy" id="150055"/>
    <lineage>
        <taxon>Bacteria</taxon>
        <taxon>Bacillati</taxon>
        <taxon>Bacillota</taxon>
        <taxon>Bacilli</taxon>
        <taxon>Lactobacillales</taxon>
        <taxon>Streptococcaceae</taxon>
        <taxon>Streptococcus</taxon>
    </lineage>
</organism>
<comment type="catalytic activity">
    <reaction evidence="1">
        <text>ATP + protein L-histidine = ADP + protein N-phospho-L-histidine.</text>
        <dbReference type="EC" id="2.7.13.3"/>
    </reaction>
</comment>